<feature type="transmembrane region" description="Helical" evidence="8">
    <location>
        <begin position="40"/>
        <end position="61"/>
    </location>
</feature>
<comment type="subcellular location">
    <subcellularLocation>
        <location evidence="1">Cell membrane</location>
        <topology evidence="1">Multi-pass membrane protein</topology>
    </subcellularLocation>
</comment>
<keyword evidence="3" id="KW-1003">Cell membrane</keyword>
<feature type="transmembrane region" description="Helical" evidence="8">
    <location>
        <begin position="181"/>
        <end position="205"/>
    </location>
</feature>
<evidence type="ECO:0000256" key="2">
    <source>
        <dbReference type="ARBA" id="ARBA00022448"/>
    </source>
</evidence>
<feature type="transmembrane region" description="Helical" evidence="8">
    <location>
        <begin position="7"/>
        <end position="28"/>
    </location>
</feature>
<evidence type="ECO:0000256" key="1">
    <source>
        <dbReference type="ARBA" id="ARBA00004651"/>
    </source>
</evidence>
<feature type="transmembrane region" description="Helical" evidence="8">
    <location>
        <begin position="324"/>
        <end position="342"/>
    </location>
</feature>
<feature type="transmembrane region" description="Helical" evidence="8">
    <location>
        <begin position="143"/>
        <end position="161"/>
    </location>
</feature>
<evidence type="ECO:0000256" key="4">
    <source>
        <dbReference type="ARBA" id="ARBA00022692"/>
    </source>
</evidence>
<dbReference type="OrthoDB" id="9768885at2"/>
<evidence type="ECO:0000256" key="7">
    <source>
        <dbReference type="SAM" id="MobiDB-lite"/>
    </source>
</evidence>
<evidence type="ECO:0000256" key="6">
    <source>
        <dbReference type="ARBA" id="ARBA00023136"/>
    </source>
</evidence>
<dbReference type="InterPro" id="IPR001991">
    <property type="entry name" value="Na-dicarboxylate_symporter"/>
</dbReference>
<keyword evidence="2" id="KW-0813">Transport</keyword>
<protein>
    <submittedName>
        <fullName evidence="9">Na+/H+-dicarboxylate symporter</fullName>
    </submittedName>
</protein>
<dbReference type="AlphaFoldDB" id="A0A4V2SN32"/>
<dbReference type="PANTHER" id="PTHR42865:SF7">
    <property type="entry name" value="PROTON_GLUTAMATE-ASPARTATE SYMPORTER"/>
    <property type="match status" value="1"/>
</dbReference>
<name>A0A4V2SN32_9BACL</name>
<feature type="compositionally biased region" description="Polar residues" evidence="7">
    <location>
        <begin position="413"/>
        <end position="431"/>
    </location>
</feature>
<feature type="region of interest" description="Disordered" evidence="7">
    <location>
        <begin position="408"/>
        <end position="431"/>
    </location>
</feature>
<dbReference type="GO" id="GO:0005886">
    <property type="term" value="C:plasma membrane"/>
    <property type="evidence" value="ECO:0007669"/>
    <property type="project" value="UniProtKB-SubCell"/>
</dbReference>
<dbReference type="InterPro" id="IPR036458">
    <property type="entry name" value="Na:dicarbo_symporter_sf"/>
</dbReference>
<dbReference type="Proteomes" id="UP000295416">
    <property type="component" value="Unassembled WGS sequence"/>
</dbReference>
<dbReference type="RefSeq" id="WP_132745628.1">
    <property type="nucleotide sequence ID" value="NZ_SLXK01000009.1"/>
</dbReference>
<reference evidence="9 10" key="1">
    <citation type="submission" date="2019-03" db="EMBL/GenBank/DDBJ databases">
        <title>Genomic Encyclopedia of Type Strains, Phase IV (KMG-IV): sequencing the most valuable type-strain genomes for metagenomic binning, comparative biology and taxonomic classification.</title>
        <authorList>
            <person name="Goeker M."/>
        </authorList>
    </citation>
    <scope>NUCLEOTIDE SEQUENCE [LARGE SCALE GENOMIC DNA]</scope>
    <source>
        <strain evidence="9 10">DSM 19377</strain>
    </source>
</reference>
<sequence length="431" mass="45641">MHILKAYRFPLTILLSVIIGAILGLVFGEKVEVIKPLGDLFLNLMFTLVVPLVFFSIASAVADTDNAKRLGKIMGSMLGVFIITGIVASLIMLLSVSLFSPTEGVSITLKAPDHVEQAKSFSDQLVQAFTVDDFSKIFSRENMLALIVFAALVGLSTSLIGEKGKPFASLLKSGSEVFIKFVSIVMYYAPIGLGAYFASLVGVFGPQLVGDYARAAVVYYPTAIIYFLVGFTLYAFLAGGPLGIKTFWKNAVSPTAVSLATSSSVATIPVNLEAAQRNGVPRDIRETIIPIGATIHMDGSCLSAILKIAFLFSIFQKDLLTPSAFLIAIGIALLSGMVMSGIPGGGFIGEMMIVTMYGFPTTALPILAILGTLVDPPATMVNAVGDNVSSMLVTRIVDGKNWLKRALSGNGSGSSVQKNESGQYSGENPHI</sequence>
<gene>
    <name evidence="9" type="ORF">EV207_10970</name>
</gene>
<dbReference type="Pfam" id="PF00375">
    <property type="entry name" value="SDF"/>
    <property type="match status" value="1"/>
</dbReference>
<evidence type="ECO:0000256" key="8">
    <source>
        <dbReference type="SAM" id="Phobius"/>
    </source>
</evidence>
<keyword evidence="5 8" id="KW-1133">Transmembrane helix</keyword>
<keyword evidence="6 8" id="KW-0472">Membrane</keyword>
<dbReference type="PRINTS" id="PR00173">
    <property type="entry name" value="EDTRNSPORT"/>
</dbReference>
<feature type="transmembrane region" description="Helical" evidence="8">
    <location>
        <begin position="354"/>
        <end position="374"/>
    </location>
</feature>
<evidence type="ECO:0000256" key="3">
    <source>
        <dbReference type="ARBA" id="ARBA00022475"/>
    </source>
</evidence>
<keyword evidence="10" id="KW-1185">Reference proteome</keyword>
<feature type="transmembrane region" description="Helical" evidence="8">
    <location>
        <begin position="73"/>
        <end position="99"/>
    </location>
</feature>
<dbReference type="EMBL" id="SLXK01000009">
    <property type="protein sequence ID" value="TCP29616.1"/>
    <property type="molecule type" value="Genomic_DNA"/>
</dbReference>
<dbReference type="PANTHER" id="PTHR42865">
    <property type="entry name" value="PROTON/GLUTAMATE-ASPARTATE SYMPORTER"/>
    <property type="match status" value="1"/>
</dbReference>
<feature type="transmembrane region" description="Helical" evidence="8">
    <location>
        <begin position="287"/>
        <end position="312"/>
    </location>
</feature>
<dbReference type="Gene3D" id="1.10.3860.10">
    <property type="entry name" value="Sodium:dicarboxylate symporter"/>
    <property type="match status" value="1"/>
</dbReference>
<proteinExistence type="predicted"/>
<evidence type="ECO:0000256" key="5">
    <source>
        <dbReference type="ARBA" id="ARBA00022989"/>
    </source>
</evidence>
<accession>A0A4V2SN32</accession>
<evidence type="ECO:0000313" key="10">
    <source>
        <dbReference type="Proteomes" id="UP000295416"/>
    </source>
</evidence>
<organism evidence="9 10">
    <name type="scientific">Scopulibacillus darangshiensis</name>
    <dbReference type="NCBI Taxonomy" id="442528"/>
    <lineage>
        <taxon>Bacteria</taxon>
        <taxon>Bacillati</taxon>
        <taxon>Bacillota</taxon>
        <taxon>Bacilli</taxon>
        <taxon>Bacillales</taxon>
        <taxon>Sporolactobacillaceae</taxon>
        <taxon>Scopulibacillus</taxon>
    </lineage>
</organism>
<comment type="caution">
    <text evidence="9">The sequence shown here is derived from an EMBL/GenBank/DDBJ whole genome shotgun (WGS) entry which is preliminary data.</text>
</comment>
<dbReference type="GO" id="GO:0006835">
    <property type="term" value="P:dicarboxylic acid transport"/>
    <property type="evidence" value="ECO:0007669"/>
    <property type="project" value="TreeGrafter"/>
</dbReference>
<keyword evidence="4 8" id="KW-0812">Transmembrane</keyword>
<dbReference type="SUPFAM" id="SSF118215">
    <property type="entry name" value="Proton glutamate symport protein"/>
    <property type="match status" value="1"/>
</dbReference>
<feature type="transmembrane region" description="Helical" evidence="8">
    <location>
        <begin position="217"/>
        <end position="237"/>
    </location>
</feature>
<dbReference type="GO" id="GO:0015293">
    <property type="term" value="F:symporter activity"/>
    <property type="evidence" value="ECO:0007669"/>
    <property type="project" value="UniProtKB-KW"/>
</dbReference>
<evidence type="ECO:0000313" key="9">
    <source>
        <dbReference type="EMBL" id="TCP29616.1"/>
    </source>
</evidence>